<dbReference type="SUPFAM" id="SSF50729">
    <property type="entry name" value="PH domain-like"/>
    <property type="match status" value="1"/>
</dbReference>
<comment type="caution">
    <text evidence="5">The sequence shown here is derived from an EMBL/GenBank/DDBJ whole genome shotgun (WGS) entry which is preliminary data.</text>
</comment>
<dbReference type="GO" id="GO:0051693">
    <property type="term" value="P:actin filament capping"/>
    <property type="evidence" value="ECO:0007669"/>
    <property type="project" value="UniProtKB-KW"/>
</dbReference>
<dbReference type="PANTHER" id="PTHR11915">
    <property type="entry name" value="SPECTRIN/FILAMIN RELATED CYTOSKELETAL PROTEIN"/>
    <property type="match status" value="1"/>
</dbReference>
<feature type="region of interest" description="Disordered" evidence="3">
    <location>
        <begin position="622"/>
        <end position="683"/>
    </location>
</feature>
<feature type="compositionally biased region" description="Basic residues" evidence="3">
    <location>
        <begin position="1156"/>
        <end position="1167"/>
    </location>
</feature>
<evidence type="ECO:0000256" key="1">
    <source>
        <dbReference type="ARBA" id="ARBA00006826"/>
    </source>
</evidence>
<feature type="compositionally biased region" description="Polar residues" evidence="3">
    <location>
        <begin position="697"/>
        <end position="721"/>
    </location>
</feature>
<organism evidence="5 6">
    <name type="scientific">Paragonimus westermani</name>
    <dbReference type="NCBI Taxonomy" id="34504"/>
    <lineage>
        <taxon>Eukaryota</taxon>
        <taxon>Metazoa</taxon>
        <taxon>Spiralia</taxon>
        <taxon>Lophotrochozoa</taxon>
        <taxon>Platyhelminthes</taxon>
        <taxon>Trematoda</taxon>
        <taxon>Digenea</taxon>
        <taxon>Plagiorchiida</taxon>
        <taxon>Troglotremata</taxon>
        <taxon>Troglotrematidae</taxon>
        <taxon>Paragonimus</taxon>
    </lineage>
</organism>
<feature type="region of interest" description="Disordered" evidence="3">
    <location>
        <begin position="1110"/>
        <end position="1198"/>
    </location>
</feature>
<evidence type="ECO:0000259" key="4">
    <source>
        <dbReference type="PROSITE" id="PS50003"/>
    </source>
</evidence>
<feature type="compositionally biased region" description="Polar residues" evidence="3">
    <location>
        <begin position="644"/>
        <end position="654"/>
    </location>
</feature>
<feature type="region of interest" description="Disordered" evidence="3">
    <location>
        <begin position="1035"/>
        <end position="1070"/>
    </location>
</feature>
<proteinExistence type="inferred from homology"/>
<evidence type="ECO:0000256" key="2">
    <source>
        <dbReference type="ARBA" id="ARBA00022467"/>
    </source>
</evidence>
<dbReference type="AlphaFoldDB" id="A0A5J4NYA7"/>
<feature type="domain" description="PH" evidence="4">
    <location>
        <begin position="878"/>
        <end position="997"/>
    </location>
</feature>
<dbReference type="PROSITE" id="PS50003">
    <property type="entry name" value="PH_DOMAIN"/>
    <property type="match status" value="1"/>
</dbReference>
<keyword evidence="2" id="KW-0117">Actin capping</keyword>
<keyword evidence="6" id="KW-1185">Reference proteome</keyword>
<feature type="compositionally biased region" description="Basic and acidic residues" evidence="3">
    <location>
        <begin position="1117"/>
        <end position="1128"/>
    </location>
</feature>
<accession>A0A5J4NYA7</accession>
<name>A0A5J4NYA7_9TREM</name>
<sequence length="1198" mass="136421">MQEADVLLSQCPDVFSAESNTFESGRKPASEESHTVELYTDEGIAFQIPRRILEELHHTSLDLRDDLTNLNCLLNKRSRLLDVGHLCFNHHWTYGELRSWLQETEDLIMLESRANRDTATAKAELRTHANVEFRVNGLLAQSVRNFSKLASITKNNFTASHSPMRRVDVRSVQMFHLKVNLTSFKYHSFATYPDPKDVQTADLLRQTREEAATLTDQLAQFKRKVLDHEDGKSSVVVGSSLSNRKREIRARIKQLDKRARVLQLIQATVDKQYAGLRDVCVEKRQRLEELLALNLVYDEVSDVESWLNQQISVAALSETGRDSAECLKLLEQFARIASDVLGELLTGMLPQLGYDLTTFPELQAAIACLQDGCTCGAGGARRVERAVNFCRELIRRRHSDAPQVAIWEDRLTETWSDLTELIESRLQQLITKAHCYIYLLRCSVQWVIRTASRLLPLYAGKWSQRLTRPRDKLTMLLDSINLRMQNRRKRLQEALALHKWLTSVNELVRWVDIVHSQLDELMRVTREQCTGGPSASHQSLIELIKVQIILTTHCRSEMNARESKVEECLRNGQLLHEVFLQESITNQVTAERIGQLTAPKIVIHTGCGADTSDGDIEYAEPEEHADWHPTNESEGDSELGPRSCSKQFQGTSADVTARPLSGTESHTTTTTTTTDAEDLPSWDMETQRNIARPTEEFYTSSTRSSNQELHSPHSSNPSDENTVIRESMDLNGTEKRVPDLMVCGIPELKEECRRQSAQPQNVCNQIKSNMIGLVVNWTELHKHCNQLELVKVHGHPFGEVLDVSGTSKPVFLDQSHAIWSTTAENLKNRLLSQYDLSGSKINGQLSHGEADVDQASGTLESSNLSPDATDHKPQTPHIEFIDDHLSRKHEWQTETVRARDRCWYELYVVLQLSIRQLLVYRSKAHYQKNNPSAGTFRNEGGIHIFPELVHVSLALDYTKRPNVFRLRVKTSGARYLFQASNKETLDKWLGYFSQLADCPSQHGVPMKITMSAPPDKPDDPLLIHCSTFEKMLTEQVEKHDEDKRDSVKESHSSTHQPSSPPMEQYHFPGPRFNLKTFKPKLVFRWLKAKQHSESEVITRSVTADLIHSVGHPGQCRMESEHERSEPLKRRSHFRSASQTVPAHIRYSLKQGSSLSKRNKRSIRKRNIVTRPPRYDASWPHNQALDSSTSDSSEAEDEI</sequence>
<dbReference type="Gene3D" id="2.30.29.30">
    <property type="entry name" value="Pleckstrin-homology domain (PH domain)/Phosphotyrosine-binding domain (PTB)"/>
    <property type="match status" value="1"/>
</dbReference>
<gene>
    <name evidence="5" type="ORF">DEA37_0000369</name>
</gene>
<dbReference type="InterPro" id="IPR011993">
    <property type="entry name" value="PH-like_dom_sf"/>
</dbReference>
<dbReference type="Gene3D" id="1.20.58.60">
    <property type="match status" value="2"/>
</dbReference>
<feature type="compositionally biased region" description="Basic and acidic residues" evidence="3">
    <location>
        <begin position="1035"/>
        <end position="1052"/>
    </location>
</feature>
<evidence type="ECO:0000313" key="5">
    <source>
        <dbReference type="EMBL" id="KAA3680461.1"/>
    </source>
</evidence>
<comment type="similarity">
    <text evidence="1">Belongs to the spectrin family.</text>
</comment>
<dbReference type="EMBL" id="QNGE01000437">
    <property type="protein sequence ID" value="KAA3680461.1"/>
    <property type="molecule type" value="Genomic_DNA"/>
</dbReference>
<feature type="compositionally biased region" description="Basic and acidic residues" evidence="3">
    <location>
        <begin position="622"/>
        <end position="631"/>
    </location>
</feature>
<feature type="region of interest" description="Disordered" evidence="3">
    <location>
        <begin position="695"/>
        <end position="722"/>
    </location>
</feature>
<dbReference type="InterPro" id="IPR041681">
    <property type="entry name" value="PH_9"/>
</dbReference>
<evidence type="ECO:0000256" key="3">
    <source>
        <dbReference type="SAM" id="MobiDB-lite"/>
    </source>
</evidence>
<dbReference type="InterPro" id="IPR001849">
    <property type="entry name" value="PH_domain"/>
</dbReference>
<reference evidence="5 6" key="1">
    <citation type="journal article" date="2019" name="Gigascience">
        <title>Whole-genome sequence of the oriental lung fluke Paragonimus westermani.</title>
        <authorList>
            <person name="Oey H."/>
            <person name="Zakrzewski M."/>
            <person name="Narain K."/>
            <person name="Devi K.R."/>
            <person name="Agatsuma T."/>
            <person name="Nawaratna S."/>
            <person name="Gobert G.N."/>
            <person name="Jones M.K."/>
            <person name="Ragan M.A."/>
            <person name="McManus D.P."/>
            <person name="Krause L."/>
        </authorList>
    </citation>
    <scope>NUCLEOTIDE SEQUENCE [LARGE SCALE GENOMIC DNA]</scope>
    <source>
        <strain evidence="5 6">IND2009</strain>
    </source>
</reference>
<dbReference type="Proteomes" id="UP000324629">
    <property type="component" value="Unassembled WGS sequence"/>
</dbReference>
<dbReference type="SUPFAM" id="SSF46966">
    <property type="entry name" value="Spectrin repeat"/>
    <property type="match status" value="2"/>
</dbReference>
<protein>
    <recommendedName>
        <fullName evidence="4">PH domain-containing protein</fullName>
    </recommendedName>
</protein>
<evidence type="ECO:0000313" key="6">
    <source>
        <dbReference type="Proteomes" id="UP000324629"/>
    </source>
</evidence>
<dbReference type="Pfam" id="PF15410">
    <property type="entry name" value="PH_9"/>
    <property type="match status" value="1"/>
</dbReference>